<dbReference type="Pfam" id="PF13411">
    <property type="entry name" value="MerR_1"/>
    <property type="match status" value="1"/>
</dbReference>
<dbReference type="InterPro" id="IPR050639">
    <property type="entry name" value="SSR_resolvase"/>
</dbReference>
<comment type="caution">
    <text evidence="5">The sequence shown here is derived from an EMBL/GenBank/DDBJ whole genome shotgun (WGS) entry which is preliminary data.</text>
</comment>
<dbReference type="Gene3D" id="1.10.287.2170">
    <property type="match status" value="1"/>
</dbReference>
<keyword evidence="1" id="KW-0238">DNA-binding</keyword>
<dbReference type="SUPFAM" id="SSF53041">
    <property type="entry name" value="Resolvase-like"/>
    <property type="match status" value="1"/>
</dbReference>
<evidence type="ECO:0000256" key="2">
    <source>
        <dbReference type="ARBA" id="ARBA00023172"/>
    </source>
</evidence>
<evidence type="ECO:0000259" key="4">
    <source>
        <dbReference type="PROSITE" id="PS51736"/>
    </source>
</evidence>
<evidence type="ECO:0000256" key="1">
    <source>
        <dbReference type="ARBA" id="ARBA00023125"/>
    </source>
</evidence>
<dbReference type="PANTHER" id="PTHR30461:SF2">
    <property type="entry name" value="SERINE RECOMBINASE PINE-RELATED"/>
    <property type="match status" value="1"/>
</dbReference>
<dbReference type="EMBL" id="MLQR01000015">
    <property type="protein sequence ID" value="OIJ14930.1"/>
    <property type="molecule type" value="Genomic_DNA"/>
</dbReference>
<dbReference type="InterPro" id="IPR041718">
    <property type="entry name" value="IS607_transposase-like"/>
</dbReference>
<protein>
    <submittedName>
        <fullName evidence="5">Uncharacterized protein</fullName>
    </submittedName>
</protein>
<evidence type="ECO:0000259" key="3">
    <source>
        <dbReference type="PROSITE" id="PS50937"/>
    </source>
</evidence>
<dbReference type="SUPFAM" id="SSF46955">
    <property type="entry name" value="Putative DNA-binding domain"/>
    <property type="match status" value="1"/>
</dbReference>
<dbReference type="Gene3D" id="3.40.50.1390">
    <property type="entry name" value="Resolvase, N-terminal catalytic domain"/>
    <property type="match status" value="1"/>
</dbReference>
<gene>
    <name evidence="5" type="ORF">BKP37_07010</name>
</gene>
<dbReference type="GO" id="GO:0003677">
    <property type="term" value="F:DNA binding"/>
    <property type="evidence" value="ECO:0007669"/>
    <property type="project" value="UniProtKB-KW"/>
</dbReference>
<feature type="domain" description="Resolvase/invertase-type recombinase catalytic" evidence="4">
    <location>
        <begin position="64"/>
        <end position="212"/>
    </location>
</feature>
<dbReference type="GO" id="GO:0000150">
    <property type="term" value="F:DNA strand exchange activity"/>
    <property type="evidence" value="ECO:0007669"/>
    <property type="project" value="InterPro"/>
</dbReference>
<keyword evidence="6" id="KW-1185">Reference proteome</keyword>
<evidence type="ECO:0000313" key="6">
    <source>
        <dbReference type="Proteomes" id="UP000179524"/>
    </source>
</evidence>
<dbReference type="FunFam" id="3.40.50.1390:FF:000002">
    <property type="entry name" value="ORF1 in transposon ISC1904"/>
    <property type="match status" value="1"/>
</dbReference>
<sequence>MFLTQKEVLKTLNITRPTLLRWEEKGLISPIFLDSGHRRYRKEDIDRLTGSVMLSEAGSSSKKKCVIYSRVSTKKQQETGNLKRQTERLIEYANANNYHVLEVFEEVASGINENRRALQRLMKKVSKEDIEVVLAEYKDRIARFGYEYIERYCKSHKTNIECIEEQDEKDLNQEMVEDMISVITSFSARLYGQRGARKVKNQLNRLEKEETI</sequence>
<dbReference type="InterPro" id="IPR048046">
    <property type="entry name" value="Transpos_IS607"/>
</dbReference>
<dbReference type="SMART" id="SM00857">
    <property type="entry name" value="Resolvase"/>
    <property type="match status" value="1"/>
</dbReference>
<dbReference type="PROSITE" id="PS51736">
    <property type="entry name" value="RECOMBINASES_3"/>
    <property type="match status" value="1"/>
</dbReference>
<dbReference type="PANTHER" id="PTHR30461">
    <property type="entry name" value="DNA-INVERTASE FROM LAMBDOID PROPHAGE"/>
    <property type="match status" value="1"/>
</dbReference>
<dbReference type="Gene3D" id="1.10.1660.10">
    <property type="match status" value="1"/>
</dbReference>
<dbReference type="Proteomes" id="UP000179524">
    <property type="component" value="Unassembled WGS sequence"/>
</dbReference>
<dbReference type="Pfam" id="PF00239">
    <property type="entry name" value="Resolvase"/>
    <property type="match status" value="1"/>
</dbReference>
<dbReference type="AlphaFoldDB" id="A0A1S2LRU1"/>
<organism evidence="5 6">
    <name type="scientific">Anaerobacillus alkalilacustris</name>
    <dbReference type="NCBI Taxonomy" id="393763"/>
    <lineage>
        <taxon>Bacteria</taxon>
        <taxon>Bacillati</taxon>
        <taxon>Bacillota</taxon>
        <taxon>Bacilli</taxon>
        <taxon>Bacillales</taxon>
        <taxon>Bacillaceae</taxon>
        <taxon>Anaerobacillus</taxon>
    </lineage>
</organism>
<dbReference type="GO" id="GO:0006355">
    <property type="term" value="P:regulation of DNA-templated transcription"/>
    <property type="evidence" value="ECO:0007669"/>
    <property type="project" value="InterPro"/>
</dbReference>
<dbReference type="InterPro" id="IPR009061">
    <property type="entry name" value="DNA-bd_dom_put_sf"/>
</dbReference>
<name>A0A1S2LRU1_9BACI</name>
<evidence type="ECO:0000313" key="5">
    <source>
        <dbReference type="EMBL" id="OIJ14930.1"/>
    </source>
</evidence>
<dbReference type="NCBIfam" id="NF033518">
    <property type="entry name" value="transpos_IS607"/>
    <property type="match status" value="1"/>
</dbReference>
<feature type="domain" description="HTH merR-type" evidence="3">
    <location>
        <begin position="1"/>
        <end position="48"/>
    </location>
</feature>
<dbReference type="CDD" id="cd03769">
    <property type="entry name" value="SR_IS607_transposase_like"/>
    <property type="match status" value="1"/>
</dbReference>
<keyword evidence="2" id="KW-0233">DNA recombination</keyword>
<reference evidence="5 6" key="1">
    <citation type="submission" date="2016-10" db="EMBL/GenBank/DDBJ databases">
        <title>Draft genome sequences of four alkaliphilic bacteria belonging to the Anaerobacillus genus.</title>
        <authorList>
            <person name="Bassil N.M."/>
            <person name="Lloyd J.R."/>
        </authorList>
    </citation>
    <scope>NUCLEOTIDE SEQUENCE [LARGE SCALE GENOMIC DNA]</scope>
    <source>
        <strain evidence="5 6">DSM 18345</strain>
    </source>
</reference>
<dbReference type="InterPro" id="IPR006119">
    <property type="entry name" value="Resolv_N"/>
</dbReference>
<accession>A0A1S2LRU1</accession>
<dbReference type="InterPro" id="IPR000551">
    <property type="entry name" value="MerR-type_HTH_dom"/>
</dbReference>
<proteinExistence type="predicted"/>
<dbReference type="PROSITE" id="PS50937">
    <property type="entry name" value="HTH_MERR_2"/>
    <property type="match status" value="1"/>
</dbReference>
<dbReference type="InterPro" id="IPR036162">
    <property type="entry name" value="Resolvase-like_N_sf"/>
</dbReference>